<dbReference type="Gene3D" id="3.30.1060.10">
    <property type="entry name" value="Peptide methionine sulphoxide reductase MsrA"/>
    <property type="match status" value="1"/>
</dbReference>
<feature type="transmembrane region" description="Helical" evidence="5">
    <location>
        <begin position="7"/>
        <end position="25"/>
    </location>
</feature>
<dbReference type="InterPro" id="IPR046357">
    <property type="entry name" value="PPIase_dom_sf"/>
</dbReference>
<dbReference type="SUPFAM" id="SSF54534">
    <property type="entry name" value="FKBP-like"/>
    <property type="match status" value="1"/>
</dbReference>
<dbReference type="NCBIfam" id="TIGR00401">
    <property type="entry name" value="msrA"/>
    <property type="match status" value="1"/>
</dbReference>
<accession>A0ABD3MVA0</accession>
<keyword evidence="5" id="KW-0812">Transmembrane</keyword>
<evidence type="ECO:0000256" key="2">
    <source>
        <dbReference type="ARBA" id="ARBA00012502"/>
    </source>
</evidence>
<sequence length="399" mass="44173">MSNMQGLITNTILLINICIAVAWHATPITKIQRWHLIVGSSSLFVASNGEFEECSATPEIPSSSVDAGRTSAVNSLMRRPKKGDIVTFTLHKFEPTSPKEVVYPFDTSGTLQLMMHHGHYIPSLHDLLATMNPEENVKSAIIDAGYGPYRDELKITIPTSQIGNVDISLVKVGTKLAFGDVECAITSMTDEEWVCDANHPMAGLEYEVDVTLENVEEGIQDWGFVEKGNDKNGRYEVATFALGCFWGGELAYQRMPGVVSTQVGYTQGHVPNPTYKEVCTGTTGHTEAIRVVYDPNIVSYRALVQLGIDRLGDNIFKLNQVGNDRGTQYRHGIYYHSEEQKEAASELLDEVEASENKKVVTEVKRATEFYVAEEYHQQYLMKGGQSAKKGAGETIRCYG</sequence>
<evidence type="ECO:0000256" key="5">
    <source>
        <dbReference type="SAM" id="Phobius"/>
    </source>
</evidence>
<name>A0ABD3MVA0_9STRA</name>
<reference evidence="7 8" key="1">
    <citation type="submission" date="2024-10" db="EMBL/GenBank/DDBJ databases">
        <title>Updated reference genomes for cyclostephanoid diatoms.</title>
        <authorList>
            <person name="Roberts W.R."/>
            <person name="Alverson A.J."/>
        </authorList>
    </citation>
    <scope>NUCLEOTIDE SEQUENCE [LARGE SCALE GENOMIC DNA]</scope>
    <source>
        <strain evidence="7 8">AJA010-31</strain>
    </source>
</reference>
<dbReference type="HAMAP" id="MF_01401">
    <property type="entry name" value="MsrA"/>
    <property type="match status" value="1"/>
</dbReference>
<dbReference type="Pfam" id="PF01625">
    <property type="entry name" value="PMSR"/>
    <property type="match status" value="1"/>
</dbReference>
<dbReference type="SUPFAM" id="SSF55068">
    <property type="entry name" value="Peptide methionine sulfoxide reductase"/>
    <property type="match status" value="1"/>
</dbReference>
<keyword evidence="5" id="KW-0472">Membrane</keyword>
<dbReference type="AlphaFoldDB" id="A0ABD3MVA0"/>
<evidence type="ECO:0000256" key="1">
    <source>
        <dbReference type="ARBA" id="ARBA00005591"/>
    </source>
</evidence>
<dbReference type="PANTHER" id="PTHR43774:SF1">
    <property type="entry name" value="PEPTIDE METHIONINE SULFOXIDE REDUCTASE MSRA 2"/>
    <property type="match status" value="1"/>
</dbReference>
<dbReference type="Gene3D" id="3.10.50.40">
    <property type="match status" value="1"/>
</dbReference>
<organism evidence="7 8">
    <name type="scientific">Cyclotella atomus</name>
    <dbReference type="NCBI Taxonomy" id="382360"/>
    <lineage>
        <taxon>Eukaryota</taxon>
        <taxon>Sar</taxon>
        <taxon>Stramenopiles</taxon>
        <taxon>Ochrophyta</taxon>
        <taxon>Bacillariophyta</taxon>
        <taxon>Coscinodiscophyceae</taxon>
        <taxon>Thalassiosirophycidae</taxon>
        <taxon>Stephanodiscales</taxon>
        <taxon>Stephanodiscaceae</taxon>
        <taxon>Cyclotella</taxon>
    </lineage>
</organism>
<dbReference type="PANTHER" id="PTHR43774">
    <property type="entry name" value="PEPTIDE METHIONINE SULFOXIDE REDUCTASE"/>
    <property type="match status" value="1"/>
</dbReference>
<comment type="caution">
    <text evidence="7">The sequence shown here is derived from an EMBL/GenBank/DDBJ whole genome shotgun (WGS) entry which is preliminary data.</text>
</comment>
<gene>
    <name evidence="7" type="ORF">ACHAWO_013687</name>
</gene>
<evidence type="ECO:0000256" key="4">
    <source>
        <dbReference type="ARBA" id="ARBA00030643"/>
    </source>
</evidence>
<feature type="domain" description="Peptide methionine sulphoxide reductase MsrA" evidence="6">
    <location>
        <begin position="238"/>
        <end position="384"/>
    </location>
</feature>
<dbReference type="InterPro" id="IPR002569">
    <property type="entry name" value="Met_Sox_Rdtase_MsrA_dom"/>
</dbReference>
<dbReference type="InterPro" id="IPR036509">
    <property type="entry name" value="Met_Sox_Rdtase_MsrA_sf"/>
</dbReference>
<proteinExistence type="inferred from homology"/>
<keyword evidence="8" id="KW-1185">Reference proteome</keyword>
<evidence type="ECO:0000313" key="7">
    <source>
        <dbReference type="EMBL" id="KAL3767868.1"/>
    </source>
</evidence>
<dbReference type="EMBL" id="JALLPJ020001357">
    <property type="protein sequence ID" value="KAL3767868.1"/>
    <property type="molecule type" value="Genomic_DNA"/>
</dbReference>
<evidence type="ECO:0000313" key="8">
    <source>
        <dbReference type="Proteomes" id="UP001530400"/>
    </source>
</evidence>
<evidence type="ECO:0000256" key="3">
    <source>
        <dbReference type="ARBA" id="ARBA00023002"/>
    </source>
</evidence>
<dbReference type="EC" id="1.8.4.11" evidence="2"/>
<dbReference type="Proteomes" id="UP001530400">
    <property type="component" value="Unassembled WGS sequence"/>
</dbReference>
<evidence type="ECO:0000259" key="6">
    <source>
        <dbReference type="Pfam" id="PF01625"/>
    </source>
</evidence>
<keyword evidence="3" id="KW-0560">Oxidoreductase</keyword>
<dbReference type="GO" id="GO:0008113">
    <property type="term" value="F:peptide-methionine (S)-S-oxide reductase activity"/>
    <property type="evidence" value="ECO:0007669"/>
    <property type="project" value="UniProtKB-EC"/>
</dbReference>
<protein>
    <recommendedName>
        <fullName evidence="2">peptide-methionine (S)-S-oxide reductase</fullName>
        <ecNumber evidence="2">1.8.4.11</ecNumber>
    </recommendedName>
    <alternativeName>
        <fullName evidence="4">Peptide-methionine (S)-S-oxide reductase</fullName>
    </alternativeName>
</protein>
<comment type="similarity">
    <text evidence="1">Belongs to the MsrA Met sulfoxide reductase family.</text>
</comment>
<keyword evidence="5" id="KW-1133">Transmembrane helix</keyword>